<protein>
    <submittedName>
        <fullName evidence="2">Sugar kinase</fullName>
    </submittedName>
</protein>
<proteinExistence type="inferred from homology"/>
<dbReference type="InterPro" id="IPR043129">
    <property type="entry name" value="ATPase_NBD"/>
</dbReference>
<comment type="similarity">
    <text evidence="1">Belongs to the ROK (NagC/XylR) family.</text>
</comment>
<keyword evidence="2" id="KW-0808">Transferase</keyword>
<dbReference type="Proteomes" id="UP000045285">
    <property type="component" value="Unassembled WGS sequence"/>
</dbReference>
<dbReference type="PANTHER" id="PTHR18964">
    <property type="entry name" value="ROK (REPRESSOR, ORF, KINASE) FAMILY"/>
    <property type="match status" value="1"/>
</dbReference>
<dbReference type="InterPro" id="IPR000600">
    <property type="entry name" value="ROK"/>
</dbReference>
<evidence type="ECO:0000313" key="3">
    <source>
        <dbReference type="Proteomes" id="UP000045285"/>
    </source>
</evidence>
<dbReference type="PANTHER" id="PTHR18964:SF149">
    <property type="entry name" value="BIFUNCTIONAL UDP-N-ACETYLGLUCOSAMINE 2-EPIMERASE_N-ACETYLMANNOSAMINE KINASE"/>
    <property type="match status" value="1"/>
</dbReference>
<dbReference type="SUPFAM" id="SSF53067">
    <property type="entry name" value="Actin-like ATPase domain"/>
    <property type="match status" value="1"/>
</dbReference>
<keyword evidence="3" id="KW-1185">Reference proteome</keyword>
<evidence type="ECO:0000313" key="2">
    <source>
        <dbReference type="EMBL" id="CDX18900.1"/>
    </source>
</evidence>
<dbReference type="GO" id="GO:0016301">
    <property type="term" value="F:kinase activity"/>
    <property type="evidence" value="ECO:0007669"/>
    <property type="project" value="UniProtKB-KW"/>
</dbReference>
<keyword evidence="2" id="KW-0418">Kinase</keyword>
<accession>A0A090DWV3</accession>
<dbReference type="Gene3D" id="3.30.420.40">
    <property type="match status" value="2"/>
</dbReference>
<dbReference type="EMBL" id="CCMZ01000022">
    <property type="protein sequence ID" value="CDX18900.1"/>
    <property type="molecule type" value="Genomic_DNA"/>
</dbReference>
<dbReference type="AlphaFoldDB" id="A0A090DWV3"/>
<gene>
    <name evidence="2" type="ORF">MPL3356_290039</name>
</gene>
<sequence length="319" mass="33546">MTRASIHSILVVDVGGTSVKCGMVVDRVPQAGERLFPSSSLRNADPVGSFARLVREFCAEAGLTPDLMVSTVPGFIDTDGDRVLFAGNVPELNGHRLASELGALLGFPVIIERDSVLVLAGEAIAGAAKGADSVLGLFFGTGVGGAFLQGGEAFRGGGWALEIGHMPFGNEGRTLEGLRTDCLETYVSGRALEVIAARHGVPVTEVFVQSRRIPELSADVDRFVRDQALAVGTAVALFSPATIVLGGGVCAIEAFPRRQLEELVALRAPFAETGRPMDLRWAGLGWRAVLYGGLKAADDYAAARSMPASEAKQERESLP</sequence>
<evidence type="ECO:0000256" key="1">
    <source>
        <dbReference type="ARBA" id="ARBA00006479"/>
    </source>
</evidence>
<dbReference type="CDD" id="cd24070">
    <property type="entry name" value="ASKHA_NBD_ROK_AlsK"/>
    <property type="match status" value="1"/>
</dbReference>
<reference evidence="3" key="1">
    <citation type="submission" date="2014-08" db="EMBL/GenBank/DDBJ databases">
        <authorList>
            <person name="Moulin L."/>
        </authorList>
    </citation>
    <scope>NUCLEOTIDE SEQUENCE [LARGE SCALE GENOMIC DNA]</scope>
</reference>
<name>A0A090DWV3_MESPL</name>
<dbReference type="Pfam" id="PF00480">
    <property type="entry name" value="ROK"/>
    <property type="match status" value="1"/>
</dbReference>
<dbReference type="STRING" id="69974.MPLDJ20_170013"/>
<organism evidence="2 3">
    <name type="scientific">Mesorhizobium plurifarium</name>
    <dbReference type="NCBI Taxonomy" id="69974"/>
    <lineage>
        <taxon>Bacteria</taxon>
        <taxon>Pseudomonadati</taxon>
        <taxon>Pseudomonadota</taxon>
        <taxon>Alphaproteobacteria</taxon>
        <taxon>Hyphomicrobiales</taxon>
        <taxon>Phyllobacteriaceae</taxon>
        <taxon>Mesorhizobium</taxon>
    </lineage>
</organism>